<dbReference type="Proteomes" id="UP000299102">
    <property type="component" value="Unassembled WGS sequence"/>
</dbReference>
<evidence type="ECO:0000256" key="1">
    <source>
        <dbReference type="SAM" id="MobiDB-lite"/>
    </source>
</evidence>
<comment type="caution">
    <text evidence="2">The sequence shown here is derived from an EMBL/GenBank/DDBJ whole genome shotgun (WGS) entry which is preliminary data.</text>
</comment>
<dbReference type="AlphaFoldDB" id="A0A4C1SNK1"/>
<feature type="compositionally biased region" description="Basic and acidic residues" evidence="1">
    <location>
        <begin position="70"/>
        <end position="79"/>
    </location>
</feature>
<keyword evidence="3" id="KW-1185">Reference proteome</keyword>
<protein>
    <submittedName>
        <fullName evidence="2">Uncharacterized protein</fullName>
    </submittedName>
</protein>
<dbReference type="EMBL" id="BGZK01003581">
    <property type="protein sequence ID" value="GBP02750.1"/>
    <property type="molecule type" value="Genomic_DNA"/>
</dbReference>
<evidence type="ECO:0000313" key="3">
    <source>
        <dbReference type="Proteomes" id="UP000299102"/>
    </source>
</evidence>
<feature type="region of interest" description="Disordered" evidence="1">
    <location>
        <begin position="70"/>
        <end position="95"/>
    </location>
</feature>
<name>A0A4C1SNK1_EUMVA</name>
<reference evidence="2 3" key="1">
    <citation type="journal article" date="2019" name="Commun. Biol.">
        <title>The bagworm genome reveals a unique fibroin gene that provides high tensile strength.</title>
        <authorList>
            <person name="Kono N."/>
            <person name="Nakamura H."/>
            <person name="Ohtoshi R."/>
            <person name="Tomita M."/>
            <person name="Numata K."/>
            <person name="Arakawa K."/>
        </authorList>
    </citation>
    <scope>NUCLEOTIDE SEQUENCE [LARGE SCALE GENOMIC DNA]</scope>
</reference>
<sequence>ERKGLIRPMMIHKANCGLSLTIDNATQHVKHQAVLSLAECEFAFYSVFELNSNLGLEVELARNKRIEVSRQQRTPKNDIRSWSVGHGSDSGYARV</sequence>
<proteinExistence type="predicted"/>
<gene>
    <name evidence="2" type="ORF">EVAR_71448_1</name>
</gene>
<organism evidence="2 3">
    <name type="scientific">Eumeta variegata</name>
    <name type="common">Bagworm moth</name>
    <name type="synonym">Eumeta japonica</name>
    <dbReference type="NCBI Taxonomy" id="151549"/>
    <lineage>
        <taxon>Eukaryota</taxon>
        <taxon>Metazoa</taxon>
        <taxon>Ecdysozoa</taxon>
        <taxon>Arthropoda</taxon>
        <taxon>Hexapoda</taxon>
        <taxon>Insecta</taxon>
        <taxon>Pterygota</taxon>
        <taxon>Neoptera</taxon>
        <taxon>Endopterygota</taxon>
        <taxon>Lepidoptera</taxon>
        <taxon>Glossata</taxon>
        <taxon>Ditrysia</taxon>
        <taxon>Tineoidea</taxon>
        <taxon>Psychidae</taxon>
        <taxon>Oiketicinae</taxon>
        <taxon>Eumeta</taxon>
    </lineage>
</organism>
<feature type="non-terminal residue" evidence="2">
    <location>
        <position position="1"/>
    </location>
</feature>
<accession>A0A4C1SNK1</accession>
<evidence type="ECO:0000313" key="2">
    <source>
        <dbReference type="EMBL" id="GBP02750.1"/>
    </source>
</evidence>